<dbReference type="InterPro" id="IPR036388">
    <property type="entry name" value="WH-like_DNA-bd_sf"/>
</dbReference>
<dbReference type="InterPro" id="IPR016032">
    <property type="entry name" value="Sig_transdc_resp-reg_C-effctor"/>
</dbReference>
<organism evidence="5 6">
    <name type="scientific">Candidatus Agrococcus pullicola</name>
    <dbReference type="NCBI Taxonomy" id="2838429"/>
    <lineage>
        <taxon>Bacteria</taxon>
        <taxon>Bacillati</taxon>
        <taxon>Actinomycetota</taxon>
        <taxon>Actinomycetes</taxon>
        <taxon>Micrococcales</taxon>
        <taxon>Microbacteriaceae</taxon>
        <taxon>Agrococcus</taxon>
    </lineage>
</organism>
<dbReference type="InterPro" id="IPR027417">
    <property type="entry name" value="P-loop_NTPase"/>
</dbReference>
<dbReference type="PANTHER" id="PTHR44688">
    <property type="entry name" value="DNA-BINDING TRANSCRIPTIONAL ACTIVATOR DEVR_DOSR"/>
    <property type="match status" value="1"/>
</dbReference>
<dbReference type="SUPFAM" id="SSF52540">
    <property type="entry name" value="P-loop containing nucleoside triphosphate hydrolases"/>
    <property type="match status" value="1"/>
</dbReference>
<evidence type="ECO:0000313" key="5">
    <source>
        <dbReference type="EMBL" id="HIY66985.1"/>
    </source>
</evidence>
<comment type="caution">
    <text evidence="5">The sequence shown here is derived from an EMBL/GenBank/DDBJ whole genome shotgun (WGS) entry which is preliminary data.</text>
</comment>
<dbReference type="AlphaFoldDB" id="A0A9D1YWQ2"/>
<dbReference type="EMBL" id="DXDC01000361">
    <property type="protein sequence ID" value="HIY66985.1"/>
    <property type="molecule type" value="Genomic_DNA"/>
</dbReference>
<dbReference type="Pfam" id="PF00196">
    <property type="entry name" value="GerE"/>
    <property type="match status" value="1"/>
</dbReference>
<keyword evidence="1" id="KW-0805">Transcription regulation</keyword>
<name>A0A9D1YWQ2_9MICO</name>
<reference evidence="5" key="1">
    <citation type="journal article" date="2021" name="PeerJ">
        <title>Extensive microbial diversity within the chicken gut microbiome revealed by metagenomics and culture.</title>
        <authorList>
            <person name="Gilroy R."/>
            <person name="Ravi A."/>
            <person name="Getino M."/>
            <person name="Pursley I."/>
            <person name="Horton D.L."/>
            <person name="Alikhan N.F."/>
            <person name="Baker D."/>
            <person name="Gharbi K."/>
            <person name="Hall N."/>
            <person name="Watson M."/>
            <person name="Adriaenssens E.M."/>
            <person name="Foster-Nyarko E."/>
            <person name="Jarju S."/>
            <person name="Secka A."/>
            <person name="Antonio M."/>
            <person name="Oren A."/>
            <person name="Chaudhuri R.R."/>
            <person name="La Ragione R."/>
            <person name="Hildebrand F."/>
            <person name="Pallen M.J."/>
        </authorList>
    </citation>
    <scope>NUCLEOTIDE SEQUENCE</scope>
    <source>
        <strain evidence="5">ChiGjej1B1-98</strain>
    </source>
</reference>
<proteinExistence type="predicted"/>
<dbReference type="GO" id="GO:0006355">
    <property type="term" value="P:regulation of DNA-templated transcription"/>
    <property type="evidence" value="ECO:0007669"/>
    <property type="project" value="InterPro"/>
</dbReference>
<keyword evidence="3" id="KW-0804">Transcription</keyword>
<dbReference type="Gene3D" id="1.10.10.10">
    <property type="entry name" value="Winged helix-like DNA-binding domain superfamily/Winged helix DNA-binding domain"/>
    <property type="match status" value="1"/>
</dbReference>
<evidence type="ECO:0000256" key="3">
    <source>
        <dbReference type="ARBA" id="ARBA00023163"/>
    </source>
</evidence>
<dbReference type="SUPFAM" id="SSF46894">
    <property type="entry name" value="C-terminal effector domain of the bipartite response regulators"/>
    <property type="match status" value="1"/>
</dbReference>
<dbReference type="GO" id="GO:0003677">
    <property type="term" value="F:DNA binding"/>
    <property type="evidence" value="ECO:0007669"/>
    <property type="project" value="UniProtKB-KW"/>
</dbReference>
<gene>
    <name evidence="5" type="ORF">H9830_11995</name>
</gene>
<dbReference type="PRINTS" id="PR00038">
    <property type="entry name" value="HTHLUXR"/>
</dbReference>
<dbReference type="Proteomes" id="UP000824005">
    <property type="component" value="Unassembled WGS sequence"/>
</dbReference>
<dbReference type="CDD" id="cd06170">
    <property type="entry name" value="LuxR_C_like"/>
    <property type="match status" value="1"/>
</dbReference>
<evidence type="ECO:0000256" key="1">
    <source>
        <dbReference type="ARBA" id="ARBA00023015"/>
    </source>
</evidence>
<dbReference type="InterPro" id="IPR000792">
    <property type="entry name" value="Tscrpt_reg_LuxR_C"/>
</dbReference>
<dbReference type="PROSITE" id="PS00622">
    <property type="entry name" value="HTH_LUXR_1"/>
    <property type="match status" value="1"/>
</dbReference>
<reference evidence="5" key="2">
    <citation type="submission" date="2021-04" db="EMBL/GenBank/DDBJ databases">
        <authorList>
            <person name="Gilroy R."/>
        </authorList>
    </citation>
    <scope>NUCLEOTIDE SEQUENCE</scope>
    <source>
        <strain evidence="5">ChiGjej1B1-98</strain>
    </source>
</reference>
<feature type="domain" description="HTH luxR-type" evidence="4">
    <location>
        <begin position="734"/>
        <end position="799"/>
    </location>
</feature>
<evidence type="ECO:0000313" key="6">
    <source>
        <dbReference type="Proteomes" id="UP000824005"/>
    </source>
</evidence>
<dbReference type="PANTHER" id="PTHR44688:SF16">
    <property type="entry name" value="DNA-BINDING TRANSCRIPTIONAL ACTIVATOR DEVR_DOSR"/>
    <property type="match status" value="1"/>
</dbReference>
<protein>
    <submittedName>
        <fullName evidence="5">LuxR C-terminal-related transcriptional regulator</fullName>
    </submittedName>
</protein>
<dbReference type="PROSITE" id="PS50043">
    <property type="entry name" value="HTH_LUXR_2"/>
    <property type="match status" value="1"/>
</dbReference>
<dbReference type="SMART" id="SM00421">
    <property type="entry name" value="HTH_LUXR"/>
    <property type="match status" value="1"/>
</dbReference>
<keyword evidence="2" id="KW-0238">DNA-binding</keyword>
<evidence type="ECO:0000259" key="4">
    <source>
        <dbReference type="PROSITE" id="PS50043"/>
    </source>
</evidence>
<evidence type="ECO:0000256" key="2">
    <source>
        <dbReference type="ARBA" id="ARBA00023125"/>
    </source>
</evidence>
<sequence>MSADSRIAVPAALPSRATGFDDALRALERSSPVLVTGAAGSGRTTFGQSLLAVRSRQGRPVHRVTGSPTLSDVPFACLAALTAQVPHLASERDSPADIIAAIAKDSAVSPRTLLLDDAYAIDRASAAAIAQMEGVVELIITTTRISALPEDLQQLAFSHGAHEVHLEELKLEDARILLEDLLGSACNVSTVNKLLNLSGGNPMHLRELAIDARQDGALPLVHGYRTLIDHWRPGGRRLVDLIARRVAGLTVELREAIERFAIVGAVPRSTAERLIPPSTIDQGLAGSLLVATTRNSKMDIAQSFDGPGASAVLAHPEELVQLGAGFTAELVLTTVSSSAFRSHLDHIVAALNPEELPSYAHLHLGENLRRWNLEYPWPEFPERHRRMSGRTGFGAVEDHDASDLNGVTHRAGDATERAAVAIADLVYRGRPQDGCELFRLHLQQPEWPSASSGAKTMLIMAMFLAMMAEGSPLAVYDDDFAPIDWHDVSLDHDVFLAGRGDLLLETGDVAQASSLFAQALAITAGHDRHQLEGFVAGLDAVAATMLGDLERAHAQYTVFAARPGSSGGIARDEVERLMLLVIRAFDGQEAARARYEELLQCAVQQDRALVAMRLMHDAWRLRLIEDDEHRKHLESLRSVAVDVQGVLAATLAEYSGALLALEPGHPDRSAITVEALVEQHAACGRGLYAAELAARASEIAARAGDKARSSRLLTLSAEHCAAVGAITTPSLGRARIDPAVLSEREVEVSIRAVQGMSNAEIAGDLYLSPRTVEGHLQRAYAKLGITDRRQLLPPFEGSR</sequence>
<accession>A0A9D1YWQ2</accession>